<name>Q58MS2_BPPRM</name>
<protein>
    <submittedName>
        <fullName evidence="1">Uncharacterized protein</fullName>
    </submittedName>
</protein>
<dbReference type="Pfam" id="PF24012">
    <property type="entry name" value="DUF7326"/>
    <property type="match status" value="1"/>
</dbReference>
<organismHost>
    <name type="scientific">Prochlorococcus</name>
    <dbReference type="NCBI Taxonomy" id="1218"/>
</organismHost>
<dbReference type="Proteomes" id="UP000013923">
    <property type="component" value="Genome"/>
</dbReference>
<gene>
    <name evidence="2" type="ORF">PCMG_00081</name>
    <name evidence="1" type="ORF">PSSM2_082</name>
</gene>
<dbReference type="RefSeq" id="YP_214314.1">
    <property type="nucleotide sequence ID" value="NC_006883.2"/>
</dbReference>
<sequence>MPNLNDSQIYDIIKQYVEIKVDRMDTQELVEHVTENLKDWYSDFSLEELECVISGDDEDLFEELVDNVTQQYPKQLNTFGG</sequence>
<evidence type="ECO:0000313" key="1">
    <source>
        <dbReference type="EMBL" id="AAX44460.1"/>
    </source>
</evidence>
<accession>Q58MS2</accession>
<evidence type="ECO:0000313" key="3">
    <source>
        <dbReference type="Proteomes" id="UP000000991"/>
    </source>
</evidence>
<evidence type="ECO:0000313" key="4">
    <source>
        <dbReference type="Proteomes" id="UP000013923"/>
    </source>
</evidence>
<organism evidence="1 3">
    <name type="scientific">Prochlorococcus phage P-SSM2</name>
    <dbReference type="NCBI Taxonomy" id="268746"/>
    <lineage>
        <taxon>Viruses</taxon>
        <taxon>Duplodnaviria</taxon>
        <taxon>Heunggongvirae</taxon>
        <taxon>Uroviricota</taxon>
        <taxon>Caudoviricetes</taxon>
        <taxon>Pantevenvirales</taxon>
        <taxon>Kyanoviridae</taxon>
        <taxon>Salacisavirus</taxon>
        <taxon>Salacisavirus pssm2</taxon>
    </lineage>
</organism>
<reference evidence="2 4" key="2">
    <citation type="submission" date="2009-10" db="EMBL/GenBank/DDBJ databases">
        <title>The Genome Sequence of Prochlorococcus phage P-SSM2.</title>
        <authorList>
            <consortium name="The Broad Institute Genome Sequencing Platform"/>
            <person name="Henn M.R."/>
            <person name="Sullivan M.S."/>
            <person name="Osburne M.S."/>
            <person name="Levin J."/>
            <person name="Malboeuf C."/>
            <person name="Casali M."/>
            <person name="Russ C."/>
            <person name="Lennon N."/>
            <person name="Chapman S.B."/>
            <person name="Erlich R."/>
            <person name="Young S.K."/>
            <person name="Koehrsen M."/>
            <person name="Yandava C."/>
            <person name="Zeng Q."/>
            <person name="Alvarado L."/>
            <person name="Anderson S."/>
            <person name="Berlin A."/>
            <person name="Borenstein D."/>
            <person name="Chen Z."/>
            <person name="Engels R."/>
            <person name="Freedman E."/>
            <person name="Gellesch M."/>
            <person name="Goldberg J."/>
            <person name="Green L."/>
            <person name="Griggs A."/>
            <person name="Gujja S."/>
            <person name="Heilman E.R."/>
            <person name="Heiman D."/>
            <person name="Hepburn T."/>
            <person name="Howarth C."/>
            <person name="Jen D."/>
            <person name="Larson L."/>
            <person name="Lewis B."/>
            <person name="Mehta T."/>
            <person name="Park D."/>
            <person name="Pearson M."/>
            <person name="Richards J."/>
            <person name="Rizzolo K."/>
            <person name="Roberts A."/>
            <person name="Ryan E."/>
            <person name="Saif S."/>
            <person name="Shea T."/>
            <person name="Shenoy N."/>
            <person name="Sisk P."/>
            <person name="Stolte C."/>
            <person name="Sykes S."/>
            <person name="Walk T."/>
            <person name="White J."/>
            <person name="Yu Q."/>
            <person name="Coleman M.L."/>
            <person name="Huang K.H."/>
            <person name="Weigele P.R."/>
            <person name="DeFrancesco A.S."/>
            <person name="Kern S.E."/>
            <person name="Thompson L.R."/>
            <person name="Fu R."/>
            <person name="Hombeck B."/>
            <person name="Chisholm S.W."/>
            <person name="Haas B."/>
            <person name="Nusbaum C."/>
            <person name="Birren B."/>
        </authorList>
    </citation>
    <scope>NUCLEOTIDE SEQUENCE [LARGE SCALE GENOMIC DNA]</scope>
    <source>
        <strain evidence="2">P-SSM2</strain>
    </source>
</reference>
<keyword evidence="3" id="KW-1185">Reference proteome</keyword>
<proteinExistence type="predicted"/>
<dbReference type="InterPro" id="IPR055750">
    <property type="entry name" value="DUF7326"/>
</dbReference>
<dbReference type="EMBL" id="GU071092">
    <property type="protein sequence ID" value="ACY75957.1"/>
    <property type="molecule type" value="Genomic_DNA"/>
</dbReference>
<reference evidence="1 3" key="1">
    <citation type="journal article" date="2005" name="PLoS Biol.">
        <title>Three Prochlorococcus cyanophage genomes: signature features and ecological interpretations.</title>
        <authorList>
            <person name="Sullivan M.B."/>
            <person name="Coleman M.L."/>
            <person name="Weigele P."/>
            <person name="Rohwer F."/>
            <person name="Chisholm S.W."/>
        </authorList>
    </citation>
    <scope>NUCLEOTIDE SEQUENCE</scope>
</reference>
<dbReference type="Proteomes" id="UP000000991">
    <property type="component" value="Segment"/>
</dbReference>
<dbReference type="GeneID" id="3294185"/>
<dbReference type="EMBL" id="AY939844">
    <property type="protein sequence ID" value="AAX44460.1"/>
    <property type="molecule type" value="Genomic_DNA"/>
</dbReference>
<evidence type="ECO:0000313" key="2">
    <source>
        <dbReference type="EMBL" id="ACY75957.1"/>
    </source>
</evidence>
<dbReference type="KEGG" id="vg:3294185"/>
<reference evidence="1 3" key="3">
    <citation type="journal article" date="2010" name="Environ. Microbiol.">
        <title>Genomic analysis of oceanic cyanobacterial myoviruses compared with T4-like myoviruses from diverse hosts and environments.</title>
        <authorList>
            <person name="Sullivan M.B."/>
            <person name="Huang K.H."/>
            <person name="Ignacio-Espinoza J.C."/>
            <person name="Berlin A.M."/>
            <person name="Kelly L."/>
            <person name="Weigele P.R."/>
            <person name="DeFrancesco A.S."/>
            <person name="Kern S.E."/>
            <person name="Thompson L.R."/>
            <person name="Young S."/>
            <person name="Yandava C."/>
            <person name="Fu R."/>
            <person name="Krastins B."/>
            <person name="Chase M."/>
            <person name="Sarracino D."/>
            <person name="Osburne M.S."/>
            <person name="Henn M.R."/>
            <person name="Chisholm S.W."/>
        </authorList>
    </citation>
    <scope>NUCLEOTIDE SEQUENCE [LARGE SCALE GENOMIC DNA]</scope>
</reference>